<proteinExistence type="predicted"/>
<organism evidence="1 2">
    <name type="scientific">Cocos nucifera</name>
    <name type="common">Coconut palm</name>
    <dbReference type="NCBI Taxonomy" id="13894"/>
    <lineage>
        <taxon>Eukaryota</taxon>
        <taxon>Viridiplantae</taxon>
        <taxon>Streptophyta</taxon>
        <taxon>Embryophyta</taxon>
        <taxon>Tracheophyta</taxon>
        <taxon>Spermatophyta</taxon>
        <taxon>Magnoliopsida</taxon>
        <taxon>Liliopsida</taxon>
        <taxon>Arecaceae</taxon>
        <taxon>Arecoideae</taxon>
        <taxon>Cocoseae</taxon>
        <taxon>Attaleinae</taxon>
        <taxon>Cocos</taxon>
    </lineage>
</organism>
<protein>
    <submittedName>
        <fullName evidence="1">Uncharacterized protein</fullName>
    </submittedName>
</protein>
<keyword evidence="2" id="KW-1185">Reference proteome</keyword>
<evidence type="ECO:0000313" key="1">
    <source>
        <dbReference type="EMBL" id="KAG1347947.1"/>
    </source>
</evidence>
<dbReference type="Proteomes" id="UP000797356">
    <property type="component" value="Chromosome 6"/>
</dbReference>
<sequence length="70" mass="7670">MGHAKIGPPILEPRAVSDEGFMLIVPYRHDLFMGWVMLGMARYSTKSVGPDPGWARYGLMPMSSGKVGAF</sequence>
<comment type="caution">
    <text evidence="1">The sequence shown here is derived from an EMBL/GenBank/DDBJ whole genome shotgun (WGS) entry which is preliminary data.</text>
</comment>
<reference evidence="1" key="1">
    <citation type="journal article" date="2017" name="Gigascience">
        <title>The genome draft of coconut (Cocos nucifera).</title>
        <authorList>
            <person name="Xiao Y."/>
            <person name="Xu P."/>
            <person name="Fan H."/>
            <person name="Baudouin L."/>
            <person name="Xia W."/>
            <person name="Bocs S."/>
            <person name="Xu J."/>
            <person name="Li Q."/>
            <person name="Guo A."/>
            <person name="Zhou L."/>
            <person name="Li J."/>
            <person name="Wu Y."/>
            <person name="Ma Z."/>
            <person name="Armero A."/>
            <person name="Issali A.E."/>
            <person name="Liu N."/>
            <person name="Peng M."/>
            <person name="Yang Y."/>
        </authorList>
    </citation>
    <scope>NUCLEOTIDE SEQUENCE</scope>
    <source>
        <tissue evidence="1">Spear leaf of Hainan Tall coconut</tissue>
    </source>
</reference>
<name>A0A8K0N4C0_COCNU</name>
<dbReference type="AlphaFoldDB" id="A0A8K0N4C0"/>
<evidence type="ECO:0000313" key="2">
    <source>
        <dbReference type="Proteomes" id="UP000797356"/>
    </source>
</evidence>
<accession>A0A8K0N4C0</accession>
<dbReference type="EMBL" id="CM017877">
    <property type="protein sequence ID" value="KAG1347947.1"/>
    <property type="molecule type" value="Genomic_DNA"/>
</dbReference>
<gene>
    <name evidence="1" type="ORF">COCNU_06G017760</name>
</gene>
<reference evidence="1" key="2">
    <citation type="submission" date="2019-07" db="EMBL/GenBank/DDBJ databases">
        <authorList>
            <person name="Yang Y."/>
            <person name="Bocs S."/>
            <person name="Baudouin L."/>
        </authorList>
    </citation>
    <scope>NUCLEOTIDE SEQUENCE</scope>
    <source>
        <tissue evidence="1">Spear leaf of Hainan Tall coconut</tissue>
    </source>
</reference>